<sequence length="79" mass="9126">MDFLTLVLANVKGKDTANFFWKNITNAGHKNLANKKPPIKTVLLNIRIDSRLYFFATVVQQFIKKLVFFSVKLKIKMPV</sequence>
<accession>M5J5Q0</accession>
<reference evidence="1 2" key="1">
    <citation type="journal article" date="2013" name="Genome Announc.">
        <title>Genome Sequence of Lactobacillus saerimneri 30a (Formerly Lactobacillus sp. Strain 30a), a Reference Lactic Acid Bacterium Strain Producing Biogenic Amines.</title>
        <authorList>
            <person name="Romano A."/>
            <person name="Trip H."/>
            <person name="Campbell-Sills H."/>
            <person name="Bouchez O."/>
            <person name="Sherman D."/>
            <person name="Lolkema J.S."/>
            <person name="Lucas P.M."/>
        </authorList>
    </citation>
    <scope>NUCLEOTIDE SEQUENCE [LARGE SCALE GENOMIC DNA]</scope>
    <source>
        <strain evidence="1 2">30a</strain>
    </source>
</reference>
<dbReference type="STRING" id="1227363.D271_07794"/>
<proteinExistence type="predicted"/>
<keyword evidence="2" id="KW-1185">Reference proteome</keyword>
<dbReference type="AlphaFoldDB" id="M5J5Q0"/>
<evidence type="ECO:0000313" key="1">
    <source>
        <dbReference type="EMBL" id="EKW98435.1"/>
    </source>
</evidence>
<gene>
    <name evidence="1" type="ORF">D271_07794</name>
</gene>
<name>M5J5Q0_9LACO</name>
<comment type="caution">
    <text evidence="1">The sequence shown here is derived from an EMBL/GenBank/DDBJ whole genome shotgun (WGS) entry which is preliminary data.</text>
</comment>
<evidence type="ECO:0000313" key="2">
    <source>
        <dbReference type="Proteomes" id="UP000011912"/>
    </source>
</evidence>
<dbReference type="RefSeq" id="WP_009555678.1">
    <property type="nucleotide sequence ID" value="NZ_ANAG01000022.1"/>
</dbReference>
<dbReference type="Proteomes" id="UP000011912">
    <property type="component" value="Unassembled WGS sequence"/>
</dbReference>
<organism evidence="1 2">
    <name type="scientific">Ligilactobacillus saerimneri 30a</name>
    <dbReference type="NCBI Taxonomy" id="1227363"/>
    <lineage>
        <taxon>Bacteria</taxon>
        <taxon>Bacillati</taxon>
        <taxon>Bacillota</taxon>
        <taxon>Bacilli</taxon>
        <taxon>Lactobacillales</taxon>
        <taxon>Lactobacillaceae</taxon>
        <taxon>Ligilactobacillus</taxon>
    </lineage>
</organism>
<protein>
    <submittedName>
        <fullName evidence="1">Uncharacterized protein</fullName>
    </submittedName>
</protein>
<dbReference type="EMBL" id="ANAG01000022">
    <property type="protein sequence ID" value="EKW98435.1"/>
    <property type="molecule type" value="Genomic_DNA"/>
</dbReference>